<sequence length="140" mass="16322">MNEDLKHRFYISIDKSKLNIPMIHNFLCSADLAENMPLEVLAKSIENSLCFGLYEDEQQVGFARVITDYATSALLKDVFILEPYRRQGLGKWFVQYILEYSELQTVPKWFLGTKDAHGLYRRCGFKSLAAPEKMMMRFSH</sequence>
<dbReference type="InterPro" id="IPR000182">
    <property type="entry name" value="GNAT_dom"/>
</dbReference>
<accession>A0ABR8AFI3</accession>
<dbReference type="InterPro" id="IPR053144">
    <property type="entry name" value="Acetyltransferase_Butenolide"/>
</dbReference>
<dbReference type="EMBL" id="JACJQH010000047">
    <property type="protein sequence ID" value="MBD2198801.1"/>
    <property type="molecule type" value="Genomic_DNA"/>
</dbReference>
<proteinExistence type="predicted"/>
<dbReference type="Proteomes" id="UP000658514">
    <property type="component" value="Unassembled WGS sequence"/>
</dbReference>
<evidence type="ECO:0000313" key="3">
    <source>
        <dbReference type="Proteomes" id="UP000658514"/>
    </source>
</evidence>
<dbReference type="Pfam" id="PF13508">
    <property type="entry name" value="Acetyltransf_7"/>
    <property type="match status" value="1"/>
</dbReference>
<reference evidence="2 3" key="1">
    <citation type="journal article" date="2020" name="ISME J.">
        <title>Comparative genomics reveals insights into cyanobacterial evolution and habitat adaptation.</title>
        <authorList>
            <person name="Chen M.Y."/>
            <person name="Teng W.K."/>
            <person name="Zhao L."/>
            <person name="Hu C.X."/>
            <person name="Zhou Y.K."/>
            <person name="Han B.P."/>
            <person name="Song L.R."/>
            <person name="Shu W.S."/>
        </authorList>
    </citation>
    <scope>NUCLEOTIDE SEQUENCE [LARGE SCALE GENOMIC DNA]</scope>
    <source>
        <strain evidence="2 3">FACHB-288</strain>
    </source>
</reference>
<dbReference type="CDD" id="cd04301">
    <property type="entry name" value="NAT_SF"/>
    <property type="match status" value="1"/>
</dbReference>
<organism evidence="2 3">
    <name type="scientific">Calothrix parietina FACHB-288</name>
    <dbReference type="NCBI Taxonomy" id="2692896"/>
    <lineage>
        <taxon>Bacteria</taxon>
        <taxon>Bacillati</taxon>
        <taxon>Cyanobacteriota</taxon>
        <taxon>Cyanophyceae</taxon>
        <taxon>Nostocales</taxon>
        <taxon>Calotrichaceae</taxon>
        <taxon>Calothrix</taxon>
    </lineage>
</organism>
<protein>
    <submittedName>
        <fullName evidence="2">GNAT family N-acetyltransferase</fullName>
    </submittedName>
</protein>
<keyword evidence="3" id="KW-1185">Reference proteome</keyword>
<feature type="domain" description="N-acetyltransferase" evidence="1">
    <location>
        <begin position="11"/>
        <end position="140"/>
    </location>
</feature>
<evidence type="ECO:0000313" key="2">
    <source>
        <dbReference type="EMBL" id="MBD2198801.1"/>
    </source>
</evidence>
<gene>
    <name evidence="2" type="ORF">H6G24_25515</name>
</gene>
<evidence type="ECO:0000259" key="1">
    <source>
        <dbReference type="PROSITE" id="PS51186"/>
    </source>
</evidence>
<dbReference type="PANTHER" id="PTHR43233:SF1">
    <property type="entry name" value="FAMILY N-ACETYLTRANSFERASE, PUTATIVE (AFU_ORTHOLOGUE AFUA_6G03350)-RELATED"/>
    <property type="match status" value="1"/>
</dbReference>
<dbReference type="Gene3D" id="3.40.630.30">
    <property type="match status" value="1"/>
</dbReference>
<comment type="caution">
    <text evidence="2">The sequence shown here is derived from an EMBL/GenBank/DDBJ whole genome shotgun (WGS) entry which is preliminary data.</text>
</comment>
<dbReference type="InterPro" id="IPR016181">
    <property type="entry name" value="Acyl_CoA_acyltransferase"/>
</dbReference>
<dbReference type="SUPFAM" id="SSF55729">
    <property type="entry name" value="Acyl-CoA N-acyltransferases (Nat)"/>
    <property type="match status" value="1"/>
</dbReference>
<name>A0ABR8AFI3_9CYAN</name>
<dbReference type="PROSITE" id="PS51186">
    <property type="entry name" value="GNAT"/>
    <property type="match status" value="1"/>
</dbReference>
<dbReference type="PANTHER" id="PTHR43233">
    <property type="entry name" value="FAMILY N-ACETYLTRANSFERASE, PUTATIVE (AFU_ORTHOLOGUE AFUA_6G03350)-RELATED"/>
    <property type="match status" value="1"/>
</dbReference>